<dbReference type="Pfam" id="PF22958">
    <property type="entry name" value="Ltn1_1st"/>
    <property type="match status" value="1"/>
</dbReference>
<sequence length="1856" mass="206499">MGKQKGETGKKGRPSSSSLAASLLPSGPSTIGFGGYVGSSRLVPGEDSLPVSGVDGDVAQHLKRLGRKDPTTKIKALASLSALFKERSGEEVALVIPQWAFEYKRLLLDYNREVRRASNETMTSLVSTVRRGLAPHLKSLMGPWWFSQFDPVPEVSQAARQSLQVAFPATEKRWDALILCANEIFLYLDDNLKLTPQAMSDKAVPLDELEDMHQRVISSSLLALATIIDILLGIESAPDLDHVTAESKRASKAKPAAISSAEKIFLSHKYFLGLFKSEVPGIRSSTYSVLACFIKHIPHLFNEGNMKILSASILGAFEEKNPTCHSSMWHMILLFSKRFPESWSLTNVQKNVLSQLWPFLRNGCYGSQQVSYQHLIPFLETVPPQVVAGGHFLLNFFQNLWTGRKVFSLPADLPVFFKALEECFLWAIHNASRYVGDVGGSSKFQNILVEQIILKFLWHEFLILSSPKDVGGLLSGEPEISSQNDGHEKPIESRNAKYSSSYIQELGKCIVDILSDIHLKEPNLIGSFCGPVLKCCLEIFESREPSQHVEQIMLFFILLKQRIVEEGETWPLVALAGPLAASSFELIKSVDSPDGIRLLSVIVTVFGPRTVITKFVHGSELQLDTHASSEDADRLVLDNFWQVFTNDLVPWSLDKINDSTSSRLDLLLALLDEELFLKQWCTIVTYAAKLEGCDGSCLDLDRIAVLTMLLEKVRARNRKNNTSAELWNHELLDKAAISIICQHCSFNTTHTRFLWAVLGGSQKDGQDCFLSGAAFTFVLAEMSKKLALFLVESCLSWVKQASSLILCSEAGDLEQNSTLTRSQIKENANFVLEVLDRSFFCLKILDGDSDIVPSILSAILIMAQEGEFLSQVEDTSNLDLDGTDVLKLQLRKSIHAVLAKLNREFYKSLTSHSINKLQDILVQAIRCTLFDRDAYAVSKTPDFCSNWALTVLELTCHDHSEEQIVLDHFLSDAEHWPQWVALDATGGRRSASLKVESTHSDVQEFCHRQFVVFADKLISSLGAERVVGGFILHAATEEAPIMPASPLASYSRAWLAAELLCTWEWQGGCALVSLLPFLRVHAKIMHSSYEESLICSVIDILLEGTIIHGPSYELKFFNAWSVMDNEVENLQDPFLRGLISLFSVLIKESVWEKGDIFSLFERLLQRLLIGTTINRNCLRILPFVLNVIMRPLLSKSSCEEGTSNAAGFDSSKEEQVHDTVSNWLESAFLLPPLAVLHPEQEKTEEWIQLVISCFPLNPTGGLATLESAYSREISQSHKKLLLDLFRKNRCHAQALAESSNMETLVSKSGKMILLNLMAVSLGYCWQDFGEEDLDFLLGNIRYWIQAAVVPIEELTEKISESVTKSSSSDNFEGSKVTEEALQVLDHSLMDFSGTPLFMLSLLCGITEFRQGQDFEISHRLKTGKQAHAKDRILEDVLRLFFATGIAEAISSAYGGECPSIIASARIKDSHFWDLVALNVINSPDHVRRTATKAVELWSLSKGAIDALYAILFSSKPIAALQVAAYNMLSNGPIDHIVITKEDNTVDRLDQSMLPSEEPFRFREEISYLIEKVPSELDTLDLAERTRVNVFLAWALLLTHLQSLSSSSSSSSIRERLVQCVQESASSSILDCMFQHIPLKSGPTNISKKKEVELLPEISQAAVSAKRAITTGSLLFAVECLCPVGNQEMASLAGAIYGLMLRLLPTYVRNWFAGLRDRVGSSAIESFTKAWCSPPLLADELSQIKGAVLTDENFSVSVSKSPYEVTATYRKEELGMDLVLQLPSCYPLRPVDVSCTRSLGISEVKHRKWLLSMAALLRNQNGDLAEAIRIWRNNFDKEFEGVEECPCCGAPLQDLGK</sequence>
<dbReference type="InterPro" id="IPR054476">
    <property type="entry name" value="Ltn1_N"/>
</dbReference>
<dbReference type="GO" id="GO:0043023">
    <property type="term" value="F:ribosomal large subunit binding"/>
    <property type="evidence" value="ECO:0007669"/>
    <property type="project" value="TreeGrafter"/>
</dbReference>
<dbReference type="PANTHER" id="PTHR12389:SF0">
    <property type="entry name" value="E3 UBIQUITIN-PROTEIN LIGASE LISTERIN"/>
    <property type="match status" value="1"/>
</dbReference>
<evidence type="ECO:0000256" key="2">
    <source>
        <dbReference type="SAM" id="MobiDB-lite"/>
    </source>
</evidence>
<dbReference type="PANTHER" id="PTHR12389">
    <property type="entry name" value="ZINC FINGER PROTEIN 294"/>
    <property type="match status" value="1"/>
</dbReference>
<proteinExistence type="inferred from homology"/>
<comment type="caution">
    <text evidence="6">The sequence shown here is derived from an EMBL/GenBank/DDBJ whole genome shotgun (WGS) entry which is preliminary data.</text>
</comment>
<dbReference type="Proteomes" id="UP000825729">
    <property type="component" value="Unassembled WGS sequence"/>
</dbReference>
<evidence type="ECO:0000259" key="3">
    <source>
        <dbReference type="Pfam" id="PF22958"/>
    </source>
</evidence>
<dbReference type="Pfam" id="PF23009">
    <property type="entry name" value="UBC_like"/>
    <property type="match status" value="1"/>
</dbReference>
<comment type="catalytic activity">
    <reaction evidence="1">
        <text>S-ubiquitinyl-[E2 ubiquitin-conjugating enzyme]-L-cysteine + [acceptor protein]-L-lysine = [E2 ubiquitin-conjugating enzyme]-L-cysteine + N(6)-ubiquitinyl-[acceptor protein]-L-lysine.</text>
        <dbReference type="EC" id="2.3.2.27"/>
    </reaction>
</comment>
<dbReference type="GO" id="GO:0008270">
    <property type="term" value="F:zinc ion binding"/>
    <property type="evidence" value="ECO:0007669"/>
    <property type="project" value="UniProtKB-KW"/>
</dbReference>
<dbReference type="EC" id="2.3.2.27" evidence="1"/>
<keyword evidence="1" id="KW-0863">Zinc-finger</keyword>
<protein>
    <recommendedName>
        <fullName evidence="1">E3 ubiquitin-protein ligase listerin</fullName>
        <ecNumber evidence="1">2.3.2.27</ecNumber>
    </recommendedName>
    <alternativeName>
        <fullName evidence="1">RING-type E3 ubiquitin transferase listerin</fullName>
    </alternativeName>
</protein>
<feature type="compositionally biased region" description="Low complexity" evidence="2">
    <location>
        <begin position="14"/>
        <end position="27"/>
    </location>
</feature>
<evidence type="ECO:0000259" key="4">
    <source>
        <dbReference type="Pfam" id="PF22999"/>
    </source>
</evidence>
<accession>A0AAV7F260</accession>
<evidence type="ECO:0000259" key="5">
    <source>
        <dbReference type="Pfam" id="PF23009"/>
    </source>
</evidence>
<dbReference type="GO" id="GO:0072344">
    <property type="term" value="P:rescue of stalled ribosome"/>
    <property type="evidence" value="ECO:0007669"/>
    <property type="project" value="UniProtKB-UniRule"/>
</dbReference>
<dbReference type="InterPro" id="IPR039795">
    <property type="entry name" value="LTN1/Rkr1"/>
</dbReference>
<feature type="compositionally biased region" description="Basic and acidic residues" evidence="2">
    <location>
        <begin position="1"/>
        <end position="10"/>
    </location>
</feature>
<dbReference type="Pfam" id="PF22999">
    <property type="entry name" value="LTN1_E3_ligase_6th"/>
    <property type="match status" value="1"/>
</dbReference>
<feature type="domain" description="E3 ubiquitin-protein ligase listerin ubiquitin conjugating" evidence="5">
    <location>
        <begin position="1754"/>
        <end position="1837"/>
    </location>
</feature>
<evidence type="ECO:0000256" key="1">
    <source>
        <dbReference type="RuleBase" id="RU367090"/>
    </source>
</evidence>
<dbReference type="Gene3D" id="1.25.10.10">
    <property type="entry name" value="Leucine-rich Repeat Variant"/>
    <property type="match status" value="1"/>
</dbReference>
<dbReference type="InterPro" id="IPR054478">
    <property type="entry name" value="LTN1_UBC"/>
</dbReference>
<dbReference type="InterPro" id="IPR054477">
    <property type="entry name" value="LTN1_E3_ligase_6th"/>
</dbReference>
<comment type="function">
    <text evidence="1">E3 ubiquitin-protein ligase. Component of the ribosome quality control complex (RQC), a ribosome-associated complex that mediates ubiquitination and extraction of incompletely synthesized nascent chains for proteasomal degradation.</text>
</comment>
<dbReference type="InterPro" id="IPR011989">
    <property type="entry name" value="ARM-like"/>
</dbReference>
<dbReference type="InterPro" id="IPR016024">
    <property type="entry name" value="ARM-type_fold"/>
</dbReference>
<name>A0AAV7F260_ARIFI</name>
<keyword evidence="1" id="KW-0808">Transferase</keyword>
<dbReference type="GO" id="GO:1990116">
    <property type="term" value="P:ribosome-associated ubiquitin-dependent protein catabolic process"/>
    <property type="evidence" value="ECO:0007669"/>
    <property type="project" value="UniProtKB-UniRule"/>
</dbReference>
<organism evidence="6 7">
    <name type="scientific">Aristolochia fimbriata</name>
    <name type="common">White veined hardy Dutchman's pipe vine</name>
    <dbReference type="NCBI Taxonomy" id="158543"/>
    <lineage>
        <taxon>Eukaryota</taxon>
        <taxon>Viridiplantae</taxon>
        <taxon>Streptophyta</taxon>
        <taxon>Embryophyta</taxon>
        <taxon>Tracheophyta</taxon>
        <taxon>Spermatophyta</taxon>
        <taxon>Magnoliopsida</taxon>
        <taxon>Magnoliidae</taxon>
        <taxon>Piperales</taxon>
        <taxon>Aristolochiaceae</taxon>
        <taxon>Aristolochia</taxon>
    </lineage>
</organism>
<keyword evidence="1" id="KW-0479">Metal-binding</keyword>
<comment type="subunit">
    <text evidence="1">Component of the ribosome quality control complex (RQC).</text>
</comment>
<evidence type="ECO:0000313" key="6">
    <source>
        <dbReference type="EMBL" id="KAG9455167.1"/>
    </source>
</evidence>
<gene>
    <name evidence="6" type="ORF">H6P81_008071</name>
</gene>
<dbReference type="SUPFAM" id="SSF48371">
    <property type="entry name" value="ARM repeat"/>
    <property type="match status" value="1"/>
</dbReference>
<comment type="similarity">
    <text evidence="1">Belongs to the LTN1 family.</text>
</comment>
<dbReference type="GO" id="GO:0061630">
    <property type="term" value="F:ubiquitin protein ligase activity"/>
    <property type="evidence" value="ECO:0007669"/>
    <property type="project" value="UniProtKB-UniRule"/>
</dbReference>
<keyword evidence="1" id="KW-0862">Zinc</keyword>
<dbReference type="GO" id="GO:1990112">
    <property type="term" value="C:RQC complex"/>
    <property type="evidence" value="ECO:0007669"/>
    <property type="project" value="UniProtKB-UniRule"/>
</dbReference>
<evidence type="ECO:0000313" key="7">
    <source>
        <dbReference type="Proteomes" id="UP000825729"/>
    </source>
</evidence>
<feature type="domain" description="E3 ubiquitin-protein ligase listerin HEAT repeat region" evidence="4">
    <location>
        <begin position="1503"/>
        <end position="1744"/>
    </location>
</feature>
<feature type="domain" description="E3 ubiquitin-protein ligase listerin N-terminal" evidence="3">
    <location>
        <begin position="55"/>
        <end position="381"/>
    </location>
</feature>
<keyword evidence="7" id="KW-1185">Reference proteome</keyword>
<dbReference type="GO" id="GO:0005829">
    <property type="term" value="C:cytosol"/>
    <property type="evidence" value="ECO:0007669"/>
    <property type="project" value="UniProtKB-UniRule"/>
</dbReference>
<reference evidence="6 7" key="1">
    <citation type="submission" date="2021-07" db="EMBL/GenBank/DDBJ databases">
        <title>The Aristolochia fimbriata genome: insights into angiosperm evolution, floral development and chemical biosynthesis.</title>
        <authorList>
            <person name="Jiao Y."/>
        </authorList>
    </citation>
    <scope>NUCLEOTIDE SEQUENCE [LARGE SCALE GENOMIC DNA]</scope>
    <source>
        <strain evidence="6">IBCAS-2021</strain>
        <tissue evidence="6">Leaf</tissue>
    </source>
</reference>
<keyword evidence="1" id="KW-0833">Ubl conjugation pathway</keyword>
<comment type="pathway">
    <text evidence="1">Protein modification; protein ubiquitination.</text>
</comment>
<feature type="region of interest" description="Disordered" evidence="2">
    <location>
        <begin position="1"/>
        <end position="27"/>
    </location>
</feature>
<dbReference type="EMBL" id="JAINDJ010000003">
    <property type="protein sequence ID" value="KAG9455167.1"/>
    <property type="molecule type" value="Genomic_DNA"/>
</dbReference>